<evidence type="ECO:0000256" key="6">
    <source>
        <dbReference type="SAM" id="MobiDB-lite"/>
    </source>
</evidence>
<feature type="domain" description="C3H1-type" evidence="7">
    <location>
        <begin position="896"/>
        <end position="923"/>
    </location>
</feature>
<evidence type="ECO:0000256" key="1">
    <source>
        <dbReference type="ARBA" id="ARBA00022723"/>
    </source>
</evidence>
<keyword evidence="4 5" id="KW-0862">Zinc</keyword>
<protein>
    <recommendedName>
        <fullName evidence="7">C3H1-type domain-containing protein</fullName>
    </recommendedName>
</protein>
<evidence type="ECO:0000256" key="5">
    <source>
        <dbReference type="PROSITE-ProRule" id="PRU00723"/>
    </source>
</evidence>
<dbReference type="InterPro" id="IPR045877">
    <property type="entry name" value="ZFP36-like"/>
</dbReference>
<keyword evidence="9" id="KW-1185">Reference proteome</keyword>
<dbReference type="OrthoDB" id="411372at2759"/>
<feature type="compositionally biased region" description="Basic and acidic residues" evidence="6">
    <location>
        <begin position="942"/>
        <end position="951"/>
    </location>
</feature>
<dbReference type="InterPro" id="IPR000571">
    <property type="entry name" value="Znf_CCCH"/>
</dbReference>
<feature type="domain" description="C3H1-type" evidence="7">
    <location>
        <begin position="813"/>
        <end position="840"/>
    </location>
</feature>
<feature type="compositionally biased region" description="Basic residues" evidence="6">
    <location>
        <begin position="952"/>
        <end position="962"/>
    </location>
</feature>
<dbReference type="Proteomes" id="UP000620104">
    <property type="component" value="Unassembled WGS sequence"/>
</dbReference>
<keyword evidence="2" id="KW-0677">Repeat</keyword>
<dbReference type="InterPro" id="IPR036855">
    <property type="entry name" value="Znf_CCCH_sf"/>
</dbReference>
<dbReference type="GO" id="GO:0003729">
    <property type="term" value="F:mRNA binding"/>
    <property type="evidence" value="ECO:0007669"/>
    <property type="project" value="InterPro"/>
</dbReference>
<feature type="compositionally biased region" description="Basic and acidic residues" evidence="6">
    <location>
        <begin position="396"/>
        <end position="410"/>
    </location>
</feature>
<feature type="region of interest" description="Disordered" evidence="6">
    <location>
        <begin position="391"/>
        <end position="410"/>
    </location>
</feature>
<feature type="zinc finger region" description="C3H1-type" evidence="5">
    <location>
        <begin position="896"/>
        <end position="923"/>
    </location>
</feature>
<keyword evidence="3 5" id="KW-0863">Zinc-finger</keyword>
<accession>A0A8H3TVI9</accession>
<dbReference type="PROSITE" id="PS50103">
    <property type="entry name" value="ZF_C3H1"/>
    <property type="match status" value="4"/>
</dbReference>
<evidence type="ECO:0000256" key="3">
    <source>
        <dbReference type="ARBA" id="ARBA00022771"/>
    </source>
</evidence>
<evidence type="ECO:0000313" key="9">
    <source>
        <dbReference type="Proteomes" id="UP000620104"/>
    </source>
</evidence>
<organism evidence="8 9">
    <name type="scientific">Naganishia liquefaciens</name>
    <dbReference type="NCBI Taxonomy" id="104408"/>
    <lineage>
        <taxon>Eukaryota</taxon>
        <taxon>Fungi</taxon>
        <taxon>Dikarya</taxon>
        <taxon>Basidiomycota</taxon>
        <taxon>Agaricomycotina</taxon>
        <taxon>Tremellomycetes</taxon>
        <taxon>Filobasidiales</taxon>
        <taxon>Filobasidiaceae</taxon>
        <taxon>Naganishia</taxon>
    </lineage>
</organism>
<evidence type="ECO:0000256" key="2">
    <source>
        <dbReference type="ARBA" id="ARBA00022737"/>
    </source>
</evidence>
<dbReference type="SUPFAM" id="SSF90229">
    <property type="entry name" value="CCCH zinc finger"/>
    <property type="match status" value="4"/>
</dbReference>
<feature type="domain" description="C3H1-type" evidence="7">
    <location>
        <begin position="362"/>
        <end position="389"/>
    </location>
</feature>
<feature type="compositionally biased region" description="Polar residues" evidence="6">
    <location>
        <begin position="311"/>
        <end position="320"/>
    </location>
</feature>
<comment type="caution">
    <text evidence="8">The sequence shown here is derived from an EMBL/GenBank/DDBJ whole genome shotgun (WGS) entry which is preliminary data.</text>
</comment>
<feature type="zinc finger region" description="C3H1-type" evidence="5">
    <location>
        <begin position="813"/>
        <end position="840"/>
    </location>
</feature>
<evidence type="ECO:0000256" key="4">
    <source>
        <dbReference type="ARBA" id="ARBA00022833"/>
    </source>
</evidence>
<proteinExistence type="predicted"/>
<feature type="compositionally biased region" description="Polar residues" evidence="6">
    <location>
        <begin position="464"/>
        <end position="487"/>
    </location>
</feature>
<dbReference type="SMART" id="SM00356">
    <property type="entry name" value="ZnF_C3H1"/>
    <property type="match status" value="4"/>
</dbReference>
<feature type="zinc finger region" description="C3H1-type" evidence="5">
    <location>
        <begin position="362"/>
        <end position="389"/>
    </location>
</feature>
<gene>
    <name evidence="8" type="ORF">NliqN6_4270</name>
</gene>
<dbReference type="GO" id="GO:0008270">
    <property type="term" value="F:zinc ion binding"/>
    <property type="evidence" value="ECO:0007669"/>
    <property type="project" value="UniProtKB-KW"/>
</dbReference>
<feature type="region of interest" description="Disordered" evidence="6">
    <location>
        <begin position="277"/>
        <end position="335"/>
    </location>
</feature>
<keyword evidence="1 5" id="KW-0479">Metal-binding</keyword>
<name>A0A8H3TVI9_9TREE</name>
<evidence type="ECO:0000313" key="8">
    <source>
        <dbReference type="EMBL" id="GHJ87868.1"/>
    </source>
</evidence>
<dbReference type="Pfam" id="PF00642">
    <property type="entry name" value="zf-CCCH"/>
    <property type="match status" value="3"/>
</dbReference>
<feature type="domain" description="C3H1-type" evidence="7">
    <location>
        <begin position="855"/>
        <end position="883"/>
    </location>
</feature>
<sequence length="973" mass="104891">MTTFNTTTSTAIAAQVAHESEGMDVIIAREEDGGGENGHESSKDRKMLFSASASLPSSNSTATVQSNKFPMSIPELLSLSPGFGSRQPQRSIPVPINRQLASLHSGSGQAGASPQSSSFNWAPLSARSALKPPVSAMGIGFGEQERTKHVRISVAPDFMPSLSARYVPPARRSLVDGGKGIRQRRASLNDSNPRRALAELGGQPKAKNTPATVKFPESTVIESGKIPSWEERRRIRLARGTAIATVRTTIVSPSTPNSVAISPGLTRSLVVIAREDRKENSTDGLGPHSENIEAPLTSQSLAGETPVARTDMTSSLSGKTSGDGGKQVPEIEESTPSRVEIVEVFRMSGGGRGAGSEWAKAKFRTVSCRDFAAGYCSYGNFCSFIHEAPQEGSKGAGEDGATKEMQKPKETVASTDILEDGATKEMQKPKETVASTDILAASTTIEAEETLIDSDPSTLVKLQVNGSDGESSSLESVETAETPSSQAHLPRKSESLGAKSDTEFETRTPSLLQGSSAVTIKALDTNPAIVVQDLPLTAPGVSGSPSTILKPAKFRSGNIVVPDYRWTKEQGMVPSPTSPSLDFSNMRAKSKMLQGSGIANSLLAPASLASGVDRVFARTINLPVQYANAPPLQTWLKPKGTLTNLCPEKGMTQSSATASEAPEESPFLPITAYSFSTDSSSPPATPSDQRQEVITPESEEVALPAVCMYSDSASHNPYDRLDGNTWTYQTTGDQYLSDSTPVYRDAMAPAPLEAWMVDAYLLQMSQQPENEMWFNPFSSGYGIPKSKFMLAKQLAKQVRAGALPPQLPQSRTNYRTKPCRFYLEGNCPHGEGCSYSHDQKVIAKAKRRTDSIAHKLRTQPCKFYNSAEGCHWGEECPFLHQYILPIGAPLMPKPRPWRTKPCRHYAEGRCLAGEQCHFAHIGVVPSLKKVQRGTFQSSNESEDGHEQAAKRERTRKTKKKSSQVHDLQIITSA</sequence>
<dbReference type="PANTHER" id="PTHR12547:SF18">
    <property type="entry name" value="PROTEIN TIS11"/>
    <property type="match status" value="1"/>
</dbReference>
<dbReference type="AlphaFoldDB" id="A0A8H3TVI9"/>
<feature type="zinc finger region" description="C3H1-type" evidence="5">
    <location>
        <begin position="855"/>
        <end position="883"/>
    </location>
</feature>
<dbReference type="EMBL" id="BLZA01000023">
    <property type="protein sequence ID" value="GHJ87868.1"/>
    <property type="molecule type" value="Genomic_DNA"/>
</dbReference>
<dbReference type="Gene3D" id="4.10.1000.10">
    <property type="entry name" value="Zinc finger, CCCH-type"/>
    <property type="match status" value="2"/>
</dbReference>
<dbReference type="PANTHER" id="PTHR12547">
    <property type="entry name" value="CCCH ZINC FINGER/TIS11-RELATED"/>
    <property type="match status" value="1"/>
</dbReference>
<dbReference type="Pfam" id="PF14608">
    <property type="entry name" value="zf-CCCH_2"/>
    <property type="match status" value="1"/>
</dbReference>
<feature type="region of interest" description="Disordered" evidence="6">
    <location>
        <begin position="932"/>
        <end position="973"/>
    </location>
</feature>
<reference evidence="8" key="1">
    <citation type="submission" date="2020-07" db="EMBL/GenBank/DDBJ databases">
        <title>Draft Genome Sequence of a Deep-Sea Yeast, Naganishia (Cryptococcus) liquefaciens strain N6.</title>
        <authorList>
            <person name="Han Y.W."/>
            <person name="Kajitani R."/>
            <person name="Morimoto H."/>
            <person name="Parhat M."/>
            <person name="Tsubouchi H."/>
            <person name="Bakenova O."/>
            <person name="Ogata M."/>
            <person name="Argunhan B."/>
            <person name="Aoki R."/>
            <person name="Kajiwara S."/>
            <person name="Itoh T."/>
            <person name="Iwasaki H."/>
        </authorList>
    </citation>
    <scope>NUCLEOTIDE SEQUENCE</scope>
    <source>
        <strain evidence="8">N6</strain>
    </source>
</reference>
<feature type="region of interest" description="Disordered" evidence="6">
    <location>
        <begin position="461"/>
        <end position="510"/>
    </location>
</feature>
<evidence type="ECO:0000259" key="7">
    <source>
        <dbReference type="PROSITE" id="PS50103"/>
    </source>
</evidence>